<evidence type="ECO:0000313" key="2">
    <source>
        <dbReference type="Proteomes" id="UP000321393"/>
    </source>
</evidence>
<name>A0A5A7V7Z8_CUCMM</name>
<evidence type="ECO:0000313" key="1">
    <source>
        <dbReference type="EMBL" id="KAA0062015.1"/>
    </source>
</evidence>
<organism evidence="1 2">
    <name type="scientific">Cucumis melo var. makuwa</name>
    <name type="common">Oriental melon</name>
    <dbReference type="NCBI Taxonomy" id="1194695"/>
    <lineage>
        <taxon>Eukaryota</taxon>
        <taxon>Viridiplantae</taxon>
        <taxon>Streptophyta</taxon>
        <taxon>Embryophyta</taxon>
        <taxon>Tracheophyta</taxon>
        <taxon>Spermatophyta</taxon>
        <taxon>Magnoliopsida</taxon>
        <taxon>eudicotyledons</taxon>
        <taxon>Gunneridae</taxon>
        <taxon>Pentapetalae</taxon>
        <taxon>rosids</taxon>
        <taxon>fabids</taxon>
        <taxon>Cucurbitales</taxon>
        <taxon>Cucurbitaceae</taxon>
        <taxon>Benincaseae</taxon>
        <taxon>Cucumis</taxon>
    </lineage>
</organism>
<proteinExistence type="predicted"/>
<protein>
    <submittedName>
        <fullName evidence="1">Protein MNN4-like</fullName>
    </submittedName>
</protein>
<accession>A0A5A7V7Z8</accession>
<reference evidence="1 2" key="1">
    <citation type="submission" date="2019-08" db="EMBL/GenBank/DDBJ databases">
        <title>Draft genome sequences of two oriental melons (Cucumis melo L. var makuwa).</title>
        <authorList>
            <person name="Kwon S.-Y."/>
        </authorList>
    </citation>
    <scope>NUCLEOTIDE SEQUENCE [LARGE SCALE GENOMIC DNA]</scope>
    <source>
        <strain evidence="2">cv. SW 3</strain>
        <tissue evidence="1">Leaf</tissue>
    </source>
</reference>
<gene>
    <name evidence="1" type="ORF">E6C27_scaffold89G003440</name>
</gene>
<dbReference type="AlphaFoldDB" id="A0A5A7V7Z8"/>
<dbReference type="Proteomes" id="UP000321393">
    <property type="component" value="Unassembled WGS sequence"/>
</dbReference>
<dbReference type="EMBL" id="SSTE01004728">
    <property type="protein sequence ID" value="KAA0062015.1"/>
    <property type="molecule type" value="Genomic_DNA"/>
</dbReference>
<comment type="caution">
    <text evidence="1">The sequence shown here is derived from an EMBL/GenBank/DDBJ whole genome shotgun (WGS) entry which is preliminary data.</text>
</comment>
<sequence>MSGEQSLIEALKKYQATLGKARLLNEAFENSPADDPMLEQKGEIQLKEVVISGIQKKTKKVKSGLLKIKVKVQGAKALVEEKKKQRRGIEELFGEVEKVAQSVEKGKCKEMTFKEHNDEFEKEIETLSPLKEEAPRQKKMRKVIM</sequence>